<dbReference type="EMBL" id="CP032405">
    <property type="protein sequence ID" value="QRF50286.1"/>
    <property type="molecule type" value="Genomic_DNA"/>
</dbReference>
<name>A0ABX7ET13_9HYPH</name>
<evidence type="ECO:0000313" key="2">
    <source>
        <dbReference type="Proteomes" id="UP000596351"/>
    </source>
</evidence>
<reference evidence="1 2" key="1">
    <citation type="submission" date="2018-09" db="EMBL/GenBank/DDBJ databases">
        <title>Rhizobium sp. MAE2-X.</title>
        <authorList>
            <person name="Lee Y."/>
            <person name="Jeon C.O."/>
        </authorList>
    </citation>
    <scope>NUCLEOTIDE SEQUENCE [LARGE SCALE GENOMIC DNA]</scope>
    <source>
        <strain evidence="1 2">MAE2-X</strain>
    </source>
</reference>
<accession>A0ABX7ET13</accession>
<sequence length="267" mass="30041">MPIPLEKIIEAAEKAGFATELLAASILDNANWRPSQNVYFIDKDEGKARELDIRAYKIFASTKEKPEVTCMISLCIEVKKTADPFIFYTNRKSDYDGSSGYGIFHWKNNVDRFVLSYGAIEAMRPMAAVERVARSYSCFKSGQTQQIQSGVISAFKAAIHERDNCEEVYSDLSGDICFFVPMMVVDGPLYECFFEQGGDTLVASEIDEVLYVQNYHSGNYGRVSNHVYVMNLSTFSKRLPEFSAWGEHMLAVMAQNRAKVATADEVD</sequence>
<evidence type="ECO:0000313" key="1">
    <source>
        <dbReference type="EMBL" id="QRF50286.1"/>
    </source>
</evidence>
<organism evidence="1 2">
    <name type="scientific">Rhizobium rosettiformans</name>
    <dbReference type="NCBI Taxonomy" id="1368430"/>
    <lineage>
        <taxon>Bacteria</taxon>
        <taxon>Pseudomonadati</taxon>
        <taxon>Pseudomonadota</taxon>
        <taxon>Alphaproteobacteria</taxon>
        <taxon>Hyphomicrobiales</taxon>
        <taxon>Rhizobiaceae</taxon>
        <taxon>Rhizobium/Agrobacterium group</taxon>
        <taxon>Rhizobium</taxon>
    </lineage>
</organism>
<proteinExistence type="predicted"/>
<dbReference type="RefSeq" id="WP_203017733.1">
    <property type="nucleotide sequence ID" value="NZ_CP032405.1"/>
</dbReference>
<keyword evidence="2" id="KW-1185">Reference proteome</keyword>
<dbReference type="Proteomes" id="UP000596351">
    <property type="component" value="Chromosome"/>
</dbReference>
<protein>
    <submittedName>
        <fullName evidence="1">Uncharacterized protein</fullName>
    </submittedName>
</protein>
<gene>
    <name evidence="1" type="ORF">D4A92_01915</name>
</gene>